<evidence type="ECO:0000256" key="6">
    <source>
        <dbReference type="ARBA" id="ARBA00023288"/>
    </source>
</evidence>
<proteinExistence type="predicted"/>
<evidence type="ECO:0000313" key="10">
    <source>
        <dbReference type="Proteomes" id="UP001317629"/>
    </source>
</evidence>
<feature type="region of interest" description="Disordered" evidence="7">
    <location>
        <begin position="40"/>
        <end position="94"/>
    </location>
</feature>
<evidence type="ECO:0000256" key="5">
    <source>
        <dbReference type="ARBA" id="ARBA00023237"/>
    </source>
</evidence>
<keyword evidence="6" id="KW-0449">Lipoprotein</keyword>
<comment type="subcellular location">
    <subcellularLocation>
        <location evidence="1">Cell outer membrane</location>
        <topology evidence="1">Lipid-anchor</topology>
    </subcellularLocation>
</comment>
<dbReference type="Pfam" id="PF13627">
    <property type="entry name" value="LptM_cons"/>
    <property type="match status" value="1"/>
</dbReference>
<feature type="compositionally biased region" description="Pro residues" evidence="7">
    <location>
        <begin position="84"/>
        <end position="94"/>
    </location>
</feature>
<keyword evidence="2 8" id="KW-0732">Signal</keyword>
<sequence length="94" mass="9810">MTIRRPCLLLFLAAFAATGLSACGRRGPLELPPEIQAQGEALKAQQAAALAKSAKNAPRPAPGQATPEPPPPPIPGTIGNRPPEQYPFPLDPLL</sequence>
<keyword evidence="3" id="KW-0472">Membrane</keyword>
<feature type="chain" id="PRO_5046258308" description="Lipoprotein" evidence="8">
    <location>
        <begin position="23"/>
        <end position="94"/>
    </location>
</feature>
<dbReference type="RefSeq" id="WP_281930081.1">
    <property type="nucleotide sequence ID" value="NZ_AP027142.1"/>
</dbReference>
<evidence type="ECO:0000256" key="4">
    <source>
        <dbReference type="ARBA" id="ARBA00023139"/>
    </source>
</evidence>
<evidence type="ECO:0000256" key="3">
    <source>
        <dbReference type="ARBA" id="ARBA00023136"/>
    </source>
</evidence>
<reference evidence="9 10" key="1">
    <citation type="journal article" date="2023" name="Int. J. Syst. Evol. Microbiol.">
        <title>Methylocystis iwaonis sp. nov., a type II methane-oxidizing bacterium from surface soil of a rice paddy field in Japan, and emended description of the genus Methylocystis (ex Whittenbury et al. 1970) Bowman et al. 1993.</title>
        <authorList>
            <person name="Kaise H."/>
            <person name="Sawadogo J.B."/>
            <person name="Alam M.S."/>
            <person name="Ueno C."/>
            <person name="Dianou D."/>
            <person name="Shinjo R."/>
            <person name="Asakawa S."/>
        </authorList>
    </citation>
    <scope>NUCLEOTIDE SEQUENCE [LARGE SCALE GENOMIC DNA]</scope>
    <source>
        <strain evidence="9 10">SS37A-Re</strain>
    </source>
</reference>
<evidence type="ECO:0000256" key="8">
    <source>
        <dbReference type="SAM" id="SignalP"/>
    </source>
</evidence>
<feature type="signal peptide" evidence="8">
    <location>
        <begin position="1"/>
        <end position="22"/>
    </location>
</feature>
<evidence type="ECO:0008006" key="11">
    <source>
        <dbReference type="Google" id="ProtNLM"/>
    </source>
</evidence>
<dbReference type="EMBL" id="AP027142">
    <property type="protein sequence ID" value="BDV32848.1"/>
    <property type="molecule type" value="Genomic_DNA"/>
</dbReference>
<name>A0ABN6VAP2_9HYPH</name>
<evidence type="ECO:0000256" key="1">
    <source>
        <dbReference type="ARBA" id="ARBA00004459"/>
    </source>
</evidence>
<gene>
    <name evidence="9" type="ORF">SS37A_03770</name>
</gene>
<dbReference type="Proteomes" id="UP001317629">
    <property type="component" value="Chromosome"/>
</dbReference>
<protein>
    <recommendedName>
        <fullName evidence="11">Lipoprotein</fullName>
    </recommendedName>
</protein>
<keyword evidence="10" id="KW-1185">Reference proteome</keyword>
<evidence type="ECO:0000256" key="2">
    <source>
        <dbReference type="ARBA" id="ARBA00022729"/>
    </source>
</evidence>
<dbReference type="PROSITE" id="PS51257">
    <property type="entry name" value="PROKAR_LIPOPROTEIN"/>
    <property type="match status" value="1"/>
</dbReference>
<evidence type="ECO:0000313" key="9">
    <source>
        <dbReference type="EMBL" id="BDV32848.1"/>
    </source>
</evidence>
<accession>A0ABN6VAP2</accession>
<keyword evidence="5" id="KW-0998">Cell outer membrane</keyword>
<organism evidence="9 10">
    <name type="scientific">Methylocystis iwaonis</name>
    <dbReference type="NCBI Taxonomy" id="2885079"/>
    <lineage>
        <taxon>Bacteria</taxon>
        <taxon>Pseudomonadati</taxon>
        <taxon>Pseudomonadota</taxon>
        <taxon>Alphaproteobacteria</taxon>
        <taxon>Hyphomicrobiales</taxon>
        <taxon>Methylocystaceae</taxon>
        <taxon>Methylocystis</taxon>
    </lineage>
</organism>
<dbReference type="InterPro" id="IPR032831">
    <property type="entry name" value="LptM_cons"/>
</dbReference>
<keyword evidence="4" id="KW-0564">Palmitate</keyword>
<dbReference type="NCBIfam" id="NF047847">
    <property type="entry name" value="SS_mature_LptM"/>
    <property type="match status" value="1"/>
</dbReference>
<evidence type="ECO:0000256" key="7">
    <source>
        <dbReference type="SAM" id="MobiDB-lite"/>
    </source>
</evidence>
<feature type="compositionally biased region" description="Low complexity" evidence="7">
    <location>
        <begin position="40"/>
        <end position="66"/>
    </location>
</feature>